<evidence type="ECO:0000313" key="3">
    <source>
        <dbReference type="Proteomes" id="UP001341840"/>
    </source>
</evidence>
<comment type="caution">
    <text evidence="2">The sequence shown here is derived from an EMBL/GenBank/DDBJ whole genome shotgun (WGS) entry which is preliminary data.</text>
</comment>
<evidence type="ECO:0000313" key="2">
    <source>
        <dbReference type="EMBL" id="MED6181753.1"/>
    </source>
</evidence>
<feature type="compositionally biased region" description="Polar residues" evidence="1">
    <location>
        <begin position="291"/>
        <end position="313"/>
    </location>
</feature>
<feature type="compositionally biased region" description="Basic and acidic residues" evidence="1">
    <location>
        <begin position="277"/>
        <end position="289"/>
    </location>
</feature>
<feature type="compositionally biased region" description="Basic and acidic residues" evidence="1">
    <location>
        <begin position="170"/>
        <end position="179"/>
    </location>
</feature>
<proteinExistence type="predicted"/>
<name>A0ABU6WA45_9FABA</name>
<dbReference type="Proteomes" id="UP001341840">
    <property type="component" value="Unassembled WGS sequence"/>
</dbReference>
<feature type="compositionally biased region" description="Polar residues" evidence="1">
    <location>
        <begin position="197"/>
        <end position="210"/>
    </location>
</feature>
<sequence length="313" mass="35155">MNIDDNKFSDESLECDELCFGYDSNSDKDEDKVCESTKLLDCRYKIQEVEKKLNELTYDDMWGIEFDTVEQCCESYRNYAKDYVCSIATEDTESENIAGIRYGALATLCFTLCESASKNRDDFMEIRDDIFGLIQKLKNRHDPNSKISELYGKRTSHTNHHQSSDELDDVKDYSEEETIRQSNNESDAHKAHHKSTSDNGVSKLPTQKSKSGAKAIKSLIGIFLIINCRRSGAGVVVRDENGVITGVATFHSNLDSKVDAKSTRSKKHKTTVRPKVFRFDDPKPVEGEQQKAGSSPSGFGQGCSYTLASRSAR</sequence>
<feature type="region of interest" description="Disordered" evidence="1">
    <location>
        <begin position="260"/>
        <end position="313"/>
    </location>
</feature>
<feature type="compositionally biased region" description="Basic residues" evidence="1">
    <location>
        <begin position="263"/>
        <end position="276"/>
    </location>
</feature>
<organism evidence="2 3">
    <name type="scientific">Stylosanthes scabra</name>
    <dbReference type="NCBI Taxonomy" id="79078"/>
    <lineage>
        <taxon>Eukaryota</taxon>
        <taxon>Viridiplantae</taxon>
        <taxon>Streptophyta</taxon>
        <taxon>Embryophyta</taxon>
        <taxon>Tracheophyta</taxon>
        <taxon>Spermatophyta</taxon>
        <taxon>Magnoliopsida</taxon>
        <taxon>eudicotyledons</taxon>
        <taxon>Gunneridae</taxon>
        <taxon>Pentapetalae</taxon>
        <taxon>rosids</taxon>
        <taxon>fabids</taxon>
        <taxon>Fabales</taxon>
        <taxon>Fabaceae</taxon>
        <taxon>Papilionoideae</taxon>
        <taxon>50 kb inversion clade</taxon>
        <taxon>dalbergioids sensu lato</taxon>
        <taxon>Dalbergieae</taxon>
        <taxon>Pterocarpus clade</taxon>
        <taxon>Stylosanthes</taxon>
    </lineage>
</organism>
<accession>A0ABU6WA45</accession>
<protein>
    <submittedName>
        <fullName evidence="2">Uncharacterized protein</fullName>
    </submittedName>
</protein>
<gene>
    <name evidence="2" type="ORF">PIB30_022353</name>
</gene>
<feature type="region of interest" description="Disordered" evidence="1">
    <location>
        <begin position="144"/>
        <end position="210"/>
    </location>
</feature>
<dbReference type="EMBL" id="JASCZI010181318">
    <property type="protein sequence ID" value="MED6181753.1"/>
    <property type="molecule type" value="Genomic_DNA"/>
</dbReference>
<reference evidence="2 3" key="1">
    <citation type="journal article" date="2023" name="Plants (Basel)">
        <title>Bridging the Gap: Combining Genomics and Transcriptomics Approaches to Understand Stylosanthes scabra, an Orphan Legume from the Brazilian Caatinga.</title>
        <authorList>
            <person name="Ferreira-Neto J.R.C."/>
            <person name="da Silva M.D."/>
            <person name="Binneck E."/>
            <person name="de Melo N.F."/>
            <person name="da Silva R.H."/>
            <person name="de Melo A.L.T.M."/>
            <person name="Pandolfi V."/>
            <person name="Bustamante F.O."/>
            <person name="Brasileiro-Vidal A.C."/>
            <person name="Benko-Iseppon A.M."/>
        </authorList>
    </citation>
    <scope>NUCLEOTIDE SEQUENCE [LARGE SCALE GENOMIC DNA]</scope>
    <source>
        <tissue evidence="2">Leaves</tissue>
    </source>
</reference>
<evidence type="ECO:0000256" key="1">
    <source>
        <dbReference type="SAM" id="MobiDB-lite"/>
    </source>
</evidence>
<keyword evidence="3" id="KW-1185">Reference proteome</keyword>